<feature type="domain" description="Polysaccharide export protein N-terminal" evidence="15">
    <location>
        <begin position="36"/>
        <end position="111"/>
    </location>
</feature>
<dbReference type="Gene3D" id="3.10.560.10">
    <property type="entry name" value="Outer membrane lipoprotein wza domain like"/>
    <property type="match status" value="2"/>
</dbReference>
<keyword evidence="7" id="KW-0732">Signal</keyword>
<dbReference type="InterPro" id="IPR017478">
    <property type="entry name" value="Polysacc_export_EpsE"/>
</dbReference>
<keyword evidence="8" id="KW-0625">Polysaccharide transport</keyword>
<dbReference type="Gene3D" id="3.30.1950.10">
    <property type="entry name" value="wza like domain"/>
    <property type="match status" value="1"/>
</dbReference>
<evidence type="ECO:0000259" key="17">
    <source>
        <dbReference type="Pfam" id="PF22461"/>
    </source>
</evidence>
<feature type="domain" description="Soluble ligand binding" evidence="16">
    <location>
        <begin position="204"/>
        <end position="254"/>
    </location>
</feature>
<evidence type="ECO:0000256" key="4">
    <source>
        <dbReference type="ARBA" id="ARBA00022452"/>
    </source>
</evidence>
<evidence type="ECO:0000259" key="15">
    <source>
        <dbReference type="Pfam" id="PF02563"/>
    </source>
</evidence>
<reference evidence="18 19" key="1">
    <citation type="submission" date="2023-03" db="EMBL/GenBank/DDBJ databases">
        <authorList>
            <person name="Pearce D."/>
        </authorList>
    </citation>
    <scope>NUCLEOTIDE SEQUENCE [LARGE SCALE GENOMIC DNA]</scope>
    <source>
        <strain evidence="18">Msz</strain>
    </source>
</reference>
<evidence type="ECO:0000256" key="14">
    <source>
        <dbReference type="ARBA" id="ARBA00023288"/>
    </source>
</evidence>
<keyword evidence="13" id="KW-0998">Cell outer membrane</keyword>
<feature type="domain" description="SLBB" evidence="17">
    <location>
        <begin position="117"/>
        <end position="199"/>
    </location>
</feature>
<evidence type="ECO:0000256" key="7">
    <source>
        <dbReference type="ARBA" id="ARBA00022729"/>
    </source>
</evidence>
<organism evidence="18 19">
    <name type="scientific">Methylocaldum szegediense</name>
    <dbReference type="NCBI Taxonomy" id="73780"/>
    <lineage>
        <taxon>Bacteria</taxon>
        <taxon>Pseudomonadati</taxon>
        <taxon>Pseudomonadota</taxon>
        <taxon>Gammaproteobacteria</taxon>
        <taxon>Methylococcales</taxon>
        <taxon>Methylococcaceae</taxon>
        <taxon>Methylocaldum</taxon>
    </lineage>
</organism>
<dbReference type="EMBL" id="OX458333">
    <property type="protein sequence ID" value="CAI8925869.1"/>
    <property type="molecule type" value="Genomic_DNA"/>
</dbReference>
<evidence type="ECO:0000259" key="16">
    <source>
        <dbReference type="Pfam" id="PF10531"/>
    </source>
</evidence>
<evidence type="ECO:0000256" key="6">
    <source>
        <dbReference type="ARBA" id="ARBA00022692"/>
    </source>
</evidence>
<dbReference type="PANTHER" id="PTHR33619:SF3">
    <property type="entry name" value="POLYSACCHARIDE EXPORT PROTEIN GFCE-RELATED"/>
    <property type="match status" value="1"/>
</dbReference>
<evidence type="ECO:0000313" key="18">
    <source>
        <dbReference type="EMBL" id="CAI8925869.1"/>
    </source>
</evidence>
<dbReference type="InterPro" id="IPR054765">
    <property type="entry name" value="SLBB_dom"/>
</dbReference>
<keyword evidence="9" id="KW-0406">Ion transport</keyword>
<comment type="similarity">
    <text evidence="2">Belongs to the BexD/CtrA/VexA family.</text>
</comment>
<name>A0ABM9I6K5_9GAMM</name>
<evidence type="ECO:0000256" key="13">
    <source>
        <dbReference type="ARBA" id="ARBA00023237"/>
    </source>
</evidence>
<keyword evidence="5" id="KW-0762">Sugar transport</keyword>
<sequence length="279" mass="30467">MVPVFRIAFTAAFEIAVRSFAIGVLLGWSLPAGVHAADDYVLGPGDTVKISVFDYPDLTTEARISESGRITFPLIGSVAIAGMNPAEAEKLIARELSDQDFIRQPHVTLMVTQFASQQVTIIGLVNKPGKYPLEKASTTLSELLAMAGGVAPEGGDKAVLVRSSANGAKRNRIEIDLYGLFEGDVSKDMEVKAGDIIYVPRAEVFYVYGEVQRPGMFPLQRNMNVAQAISISGGLTPRGTDRWVKVKRRNSQGEIQTETVELGDMVRPDDVIYVRESWF</sequence>
<keyword evidence="4" id="KW-1134">Transmembrane beta strand</keyword>
<keyword evidence="6" id="KW-0812">Transmembrane</keyword>
<evidence type="ECO:0000256" key="2">
    <source>
        <dbReference type="ARBA" id="ARBA00009450"/>
    </source>
</evidence>
<accession>A0ABM9I6K5</accession>
<dbReference type="InterPro" id="IPR019554">
    <property type="entry name" value="Soluble_ligand-bd"/>
</dbReference>
<evidence type="ECO:0000313" key="19">
    <source>
        <dbReference type="Proteomes" id="UP001162030"/>
    </source>
</evidence>
<dbReference type="Proteomes" id="UP001162030">
    <property type="component" value="Chromosome"/>
</dbReference>
<protein>
    <submittedName>
        <fullName evidence="18">Polysaccharide biosynthesis/export protein</fullName>
    </submittedName>
</protein>
<keyword evidence="12" id="KW-0564">Palmitate</keyword>
<dbReference type="RefSeq" id="WP_026609437.1">
    <property type="nucleotide sequence ID" value="NZ_OX458333.1"/>
</dbReference>
<evidence type="ECO:0000256" key="11">
    <source>
        <dbReference type="ARBA" id="ARBA00023136"/>
    </source>
</evidence>
<evidence type="ECO:0000256" key="8">
    <source>
        <dbReference type="ARBA" id="ARBA00023047"/>
    </source>
</evidence>
<evidence type="ECO:0000256" key="10">
    <source>
        <dbReference type="ARBA" id="ARBA00023114"/>
    </source>
</evidence>
<keyword evidence="11" id="KW-0472">Membrane</keyword>
<dbReference type="InterPro" id="IPR003715">
    <property type="entry name" value="Poly_export_N"/>
</dbReference>
<gene>
    <name evidence="18" type="ORF">MSZNOR_3936</name>
</gene>
<evidence type="ECO:0000256" key="12">
    <source>
        <dbReference type="ARBA" id="ARBA00023139"/>
    </source>
</evidence>
<dbReference type="Pfam" id="PF02563">
    <property type="entry name" value="Poly_export"/>
    <property type="match status" value="1"/>
</dbReference>
<evidence type="ECO:0000256" key="1">
    <source>
        <dbReference type="ARBA" id="ARBA00004571"/>
    </source>
</evidence>
<evidence type="ECO:0000256" key="9">
    <source>
        <dbReference type="ARBA" id="ARBA00023065"/>
    </source>
</evidence>
<comment type="subcellular location">
    <subcellularLocation>
        <location evidence="1">Cell outer membrane</location>
        <topology evidence="1">Multi-pass membrane protein</topology>
    </subcellularLocation>
</comment>
<evidence type="ECO:0000256" key="5">
    <source>
        <dbReference type="ARBA" id="ARBA00022597"/>
    </source>
</evidence>
<keyword evidence="19" id="KW-1185">Reference proteome</keyword>
<keyword evidence="14" id="KW-0449">Lipoprotein</keyword>
<dbReference type="PANTHER" id="PTHR33619">
    <property type="entry name" value="POLYSACCHARIDE EXPORT PROTEIN GFCE-RELATED"/>
    <property type="match status" value="1"/>
</dbReference>
<keyword evidence="3" id="KW-0813">Transport</keyword>
<dbReference type="Pfam" id="PF10531">
    <property type="entry name" value="SLBB"/>
    <property type="match status" value="1"/>
</dbReference>
<dbReference type="NCBIfam" id="TIGR03028">
    <property type="entry name" value="EpsE"/>
    <property type="match status" value="1"/>
</dbReference>
<dbReference type="Pfam" id="PF22461">
    <property type="entry name" value="SLBB_2"/>
    <property type="match status" value="1"/>
</dbReference>
<proteinExistence type="inferred from homology"/>
<keyword evidence="10" id="KW-0626">Porin</keyword>
<dbReference type="InterPro" id="IPR049712">
    <property type="entry name" value="Poly_export"/>
</dbReference>
<evidence type="ECO:0000256" key="3">
    <source>
        <dbReference type="ARBA" id="ARBA00022448"/>
    </source>
</evidence>